<accession>A0A4Y2Q670</accession>
<evidence type="ECO:0000313" key="2">
    <source>
        <dbReference type="Proteomes" id="UP000499080"/>
    </source>
</evidence>
<dbReference type="Proteomes" id="UP000499080">
    <property type="component" value="Unassembled WGS sequence"/>
</dbReference>
<organism evidence="1 2">
    <name type="scientific">Araneus ventricosus</name>
    <name type="common">Orbweaver spider</name>
    <name type="synonym">Epeira ventricosa</name>
    <dbReference type="NCBI Taxonomy" id="182803"/>
    <lineage>
        <taxon>Eukaryota</taxon>
        <taxon>Metazoa</taxon>
        <taxon>Ecdysozoa</taxon>
        <taxon>Arthropoda</taxon>
        <taxon>Chelicerata</taxon>
        <taxon>Arachnida</taxon>
        <taxon>Araneae</taxon>
        <taxon>Araneomorphae</taxon>
        <taxon>Entelegynae</taxon>
        <taxon>Araneoidea</taxon>
        <taxon>Araneidae</taxon>
        <taxon>Araneus</taxon>
    </lineage>
</organism>
<protein>
    <submittedName>
        <fullName evidence="1">Uncharacterized protein</fullName>
    </submittedName>
</protein>
<dbReference type="AlphaFoldDB" id="A0A4Y2Q670"/>
<dbReference type="EMBL" id="BGPR01297545">
    <property type="protein sequence ID" value="GBN59089.1"/>
    <property type="molecule type" value="Genomic_DNA"/>
</dbReference>
<evidence type="ECO:0000313" key="1">
    <source>
        <dbReference type="EMBL" id="GBN59089.1"/>
    </source>
</evidence>
<reference evidence="1 2" key="1">
    <citation type="journal article" date="2019" name="Sci. Rep.">
        <title>Orb-weaving spider Araneus ventricosus genome elucidates the spidroin gene catalogue.</title>
        <authorList>
            <person name="Kono N."/>
            <person name="Nakamura H."/>
            <person name="Ohtoshi R."/>
            <person name="Moran D.A.P."/>
            <person name="Shinohara A."/>
            <person name="Yoshida Y."/>
            <person name="Fujiwara M."/>
            <person name="Mori M."/>
            <person name="Tomita M."/>
            <person name="Arakawa K."/>
        </authorList>
    </citation>
    <scope>NUCLEOTIDE SEQUENCE [LARGE SCALE GENOMIC DNA]</scope>
</reference>
<comment type="caution">
    <text evidence="1">The sequence shown here is derived from an EMBL/GenBank/DDBJ whole genome shotgun (WGS) entry which is preliminary data.</text>
</comment>
<sequence>MCVSAFLAPKALTVCSSVQASHPCKLSHGHSYQLRLLPMKSRSSCTPSFPISSLTLSSLLSSLASPPALCTGRFVTRPVSLIHVSFFKCYQEITAMNTASSL</sequence>
<proteinExistence type="predicted"/>
<keyword evidence="2" id="KW-1185">Reference proteome</keyword>
<gene>
    <name evidence="1" type="ORF">AVEN_39675_1</name>
</gene>
<name>A0A4Y2Q670_ARAVE</name>